<dbReference type="GO" id="GO:0008732">
    <property type="term" value="F:L-allo-threonine aldolase activity"/>
    <property type="evidence" value="ECO:0007669"/>
    <property type="project" value="TreeGrafter"/>
</dbReference>
<keyword evidence="4" id="KW-0045">Antibiotic biosynthesis</keyword>
<dbReference type="InterPro" id="IPR001597">
    <property type="entry name" value="ArAA_b-elim_lyase/Thr_aldolase"/>
</dbReference>
<evidence type="ECO:0000256" key="5">
    <source>
        <dbReference type="ARBA" id="ARBA00023239"/>
    </source>
</evidence>
<dbReference type="Proteomes" id="UP000013968">
    <property type="component" value="Chromosome"/>
</dbReference>
<dbReference type="InterPro" id="IPR015424">
    <property type="entry name" value="PyrdxlP-dep_Trfase"/>
</dbReference>
<dbReference type="GO" id="GO:0017000">
    <property type="term" value="P:antibiotic biosynthetic process"/>
    <property type="evidence" value="ECO:0007669"/>
    <property type="project" value="UniProtKB-KW"/>
</dbReference>
<dbReference type="InterPro" id="IPR015421">
    <property type="entry name" value="PyrdxlP-dep_Trfase_major"/>
</dbReference>
<dbReference type="Gene3D" id="3.90.1150.10">
    <property type="entry name" value="Aspartate Aminotransferase, domain 1"/>
    <property type="match status" value="1"/>
</dbReference>
<keyword evidence="3" id="KW-0663">Pyridoxal phosphate</keyword>
<dbReference type="GO" id="GO:0006567">
    <property type="term" value="P:L-threonine catabolic process"/>
    <property type="evidence" value="ECO:0007669"/>
    <property type="project" value="TreeGrafter"/>
</dbReference>
<sequence>MIELRSDTFTLPTAAMREAMSFAAVGNDGYREDPTVLELEQRAADELGKAAACLTPSGIMANLAGLMTHLPRGGSLLVGDESDIYRHEHGGASICGGLVYHPVTTAPDGTLPLDALRAALAETAGEPRLICLENTQNRCGGKPLPLSYLDAVRELADEHGARVHVDGARLFNAAIATGVPAAELVRGADSAQFCLSKGLSAPIGSILAGDADFIAGARRVRTMLGGTMRQAGVIAAAGLVALDTMVDRLADDHRRARKLAEGLAGVPGLELDPAEVVTNIVLFDVTVGTAQDFIDAAARAGLAVLSPGGLKVRAVTHSGTTDADIAAAVAAAAVATADLVGAVR</sequence>
<evidence type="ECO:0000259" key="7">
    <source>
        <dbReference type="Pfam" id="PF01212"/>
    </source>
</evidence>
<dbReference type="PANTHER" id="PTHR48097:SF9">
    <property type="entry name" value="L-THREONINE ALDOLASE"/>
    <property type="match status" value="1"/>
</dbReference>
<evidence type="ECO:0000256" key="6">
    <source>
        <dbReference type="PIRSR" id="PIRSR017617-1"/>
    </source>
</evidence>
<dbReference type="GO" id="GO:0006545">
    <property type="term" value="P:glycine biosynthetic process"/>
    <property type="evidence" value="ECO:0007669"/>
    <property type="project" value="TreeGrafter"/>
</dbReference>
<evidence type="ECO:0000256" key="3">
    <source>
        <dbReference type="ARBA" id="ARBA00022898"/>
    </source>
</evidence>
<dbReference type="SUPFAM" id="SSF53383">
    <property type="entry name" value="PLP-dependent transferases"/>
    <property type="match status" value="1"/>
</dbReference>
<dbReference type="Gene3D" id="3.40.640.10">
    <property type="entry name" value="Type I PLP-dependent aspartate aminotransferase-like (Major domain)"/>
    <property type="match status" value="1"/>
</dbReference>
<feature type="modified residue" description="N6-(pyridoxal phosphate)lysine" evidence="6">
    <location>
        <position position="197"/>
    </location>
</feature>
<dbReference type="PATRIC" id="fig|1156913.3.peg.5429"/>
<name>R4SZG2_9PSEU</name>
<protein>
    <submittedName>
        <fullName evidence="8">Threonine aldolase</fullName>
    </submittedName>
</protein>
<dbReference type="NCBIfam" id="NF041359">
    <property type="entry name" value="GntG_guanitoxin"/>
    <property type="match status" value="1"/>
</dbReference>
<dbReference type="AlphaFoldDB" id="R4SZG2"/>
<proteinExistence type="inferred from homology"/>
<dbReference type="RefSeq" id="WP_016335656.1">
    <property type="nucleotide sequence ID" value="NC_021252.1"/>
</dbReference>
<dbReference type="FunFam" id="3.40.640.10:FF:000030">
    <property type="entry name" value="Low-specificity L-threonine aldolase"/>
    <property type="match status" value="1"/>
</dbReference>
<dbReference type="InterPro" id="IPR023603">
    <property type="entry name" value="Low_specificity_L-TA-like"/>
</dbReference>
<feature type="domain" description="Aromatic amino acid beta-eliminating lyase/threonine aldolase" evidence="7">
    <location>
        <begin position="3"/>
        <end position="284"/>
    </location>
</feature>
<evidence type="ECO:0000313" key="9">
    <source>
        <dbReference type="Proteomes" id="UP000013968"/>
    </source>
</evidence>
<reference evidence="8 9" key="1">
    <citation type="journal article" date="2013" name="BMC Genomics">
        <title>ContigScape: a Cytoscape plugin facilitating microbial genome gap closing.</title>
        <authorList>
            <person name="Tang B."/>
            <person name="Wang Q."/>
            <person name="Yang M."/>
            <person name="Xie F."/>
            <person name="Zhu Y."/>
            <person name="Zhuo Y."/>
            <person name="Wang S."/>
            <person name="Gao H."/>
            <person name="Ding X."/>
            <person name="Zhang L."/>
            <person name="Zhao G."/>
            <person name="Zheng H."/>
        </authorList>
    </citation>
    <scope>NUCLEOTIDE SEQUENCE [LARGE SCALE GENOMIC DNA]</scope>
    <source>
        <strain evidence="8 9">HCCB10007</strain>
    </source>
</reference>
<dbReference type="PANTHER" id="PTHR48097">
    <property type="entry name" value="L-THREONINE ALDOLASE-RELATED"/>
    <property type="match status" value="1"/>
</dbReference>
<evidence type="ECO:0000313" key="8">
    <source>
        <dbReference type="EMBL" id="AGM07915.1"/>
    </source>
</evidence>
<comment type="cofactor">
    <cofactor evidence="1">
        <name>pyridoxal 5'-phosphate</name>
        <dbReference type="ChEBI" id="CHEBI:597326"/>
    </cofactor>
</comment>
<dbReference type="InterPro" id="IPR015422">
    <property type="entry name" value="PyrdxlP-dep_Trfase_small"/>
</dbReference>
<organism evidence="8 9">
    <name type="scientific">Amycolatopsis keratiniphila</name>
    <dbReference type="NCBI Taxonomy" id="129921"/>
    <lineage>
        <taxon>Bacteria</taxon>
        <taxon>Bacillati</taxon>
        <taxon>Actinomycetota</taxon>
        <taxon>Actinomycetes</taxon>
        <taxon>Pseudonocardiales</taxon>
        <taxon>Pseudonocardiaceae</taxon>
        <taxon>Amycolatopsis</taxon>
        <taxon>Amycolatopsis japonica group</taxon>
    </lineage>
</organism>
<evidence type="ECO:0000256" key="4">
    <source>
        <dbReference type="ARBA" id="ARBA00023194"/>
    </source>
</evidence>
<keyword evidence="9" id="KW-1185">Reference proteome</keyword>
<dbReference type="PIRSF" id="PIRSF017617">
    <property type="entry name" value="Thr_aldolase"/>
    <property type="match status" value="1"/>
</dbReference>
<evidence type="ECO:0000256" key="1">
    <source>
        <dbReference type="ARBA" id="ARBA00001933"/>
    </source>
</evidence>
<dbReference type="EMBL" id="CP003410">
    <property type="protein sequence ID" value="AGM07915.1"/>
    <property type="molecule type" value="Genomic_DNA"/>
</dbReference>
<dbReference type="HOGENOM" id="CLU_029381_0_1_11"/>
<accession>R4SZG2</accession>
<keyword evidence="5" id="KW-0456">Lyase</keyword>
<dbReference type="KEGG" id="aoi:AORI_5332"/>
<comment type="similarity">
    <text evidence="2">Belongs to the threonine aldolase family.</text>
</comment>
<gene>
    <name evidence="8" type="primary">ltaA</name>
    <name evidence="8" type="ORF">AORI_5332</name>
</gene>
<evidence type="ECO:0000256" key="2">
    <source>
        <dbReference type="ARBA" id="ARBA00006966"/>
    </source>
</evidence>
<dbReference type="GO" id="GO:0005829">
    <property type="term" value="C:cytosol"/>
    <property type="evidence" value="ECO:0007669"/>
    <property type="project" value="TreeGrafter"/>
</dbReference>
<dbReference type="Pfam" id="PF01212">
    <property type="entry name" value="Beta_elim_lyase"/>
    <property type="match status" value="1"/>
</dbReference>